<evidence type="ECO:0000313" key="11">
    <source>
        <dbReference type="Proteomes" id="UP000217465"/>
    </source>
</evidence>
<dbReference type="EMBL" id="NSGR01000005">
    <property type="protein sequence ID" value="PCH13199.1"/>
    <property type="molecule type" value="Genomic_DNA"/>
</dbReference>
<dbReference type="PROSITE" id="PS51166">
    <property type="entry name" value="CBM20"/>
    <property type="match status" value="1"/>
</dbReference>
<dbReference type="SUPFAM" id="SSF49452">
    <property type="entry name" value="Starch-binding domain-like"/>
    <property type="match status" value="1"/>
</dbReference>
<dbReference type="Pfam" id="PF00686">
    <property type="entry name" value="CBM_20"/>
    <property type="match status" value="1"/>
</dbReference>
<dbReference type="Gene3D" id="2.60.40.10">
    <property type="entry name" value="Immunoglobulins"/>
    <property type="match status" value="2"/>
</dbReference>
<keyword evidence="4 8" id="KW-0732">Signal</keyword>
<dbReference type="PRINTS" id="PR00110">
    <property type="entry name" value="ALPHAAMYLASE"/>
</dbReference>
<keyword evidence="10" id="KW-0808">Transferase</keyword>
<dbReference type="InterPro" id="IPR002909">
    <property type="entry name" value="IPT_dom"/>
</dbReference>
<sequence>MKKRILLLGQLLVLAISPSMVFAENKSIGPVNSKDTIYQIITDRFVDGDKTNNVLSDKNKHLFDGQGKDLKKFQGGDWKGIINKIDYLKGMGITAVWISAPYENRDDEIKDFKENGGYDSWTSFHGYHVRNYYATNKHFGTLNEFKELRDKLHENNIKLVIDFVTNHTSRGHNPTKNNENEDGKLYEPDKLPNGTYAIDNDGNPYDYNKDGKLENLIADPNNDKDGWFHHFGDRGNDESKWAYRNKELGSLSDFSQENSQVVNYLEKAVNYWTTFGIDGLRHDATLHMSPSFVKGLKDSISSNVTISHFGEFFISRPSSKYDEFVNFPKQTGVNNLDFEMFRSLTSTFGDFSKPMSDFGNMLDYTEKNYEYPNQAVTFIDNHDVTRFGKYQPNEKAFNAGLAALLTSRGIPNIYYGTEQHVKVNEDSDIAGRIFMEKECKFDTNSKQYQLINKISSLRQSNDAIAFGKTTIVKSDENTIIYERKFFDDVVLVAINRQPDKTYTINNIITTLPDDTYHDHLNGLLNGEKLEVKEGKIDSLTLKGGEVGIWTFKKQNNSDAHIGDVVSTMGKAGEKIYIYGQAFDGSVQVKFGDKVAKVISKTSNIIETVVPDDVAPGVNNITIEKNGKTSNSFSYHVLTDDQNQIVFKIKAETRPGEQIYLVGNVAELGNWDVKKCTESLLNPNHPEWYLPVSVPKGKEIEFKFIKKDENGNITWEDKIPNRKVKSSVESAGVIDTPLYVWNK</sequence>
<dbReference type="Proteomes" id="UP000217465">
    <property type="component" value="Unassembled WGS sequence"/>
</dbReference>
<dbReference type="SMART" id="SM00642">
    <property type="entry name" value="Aamy"/>
    <property type="match status" value="1"/>
</dbReference>
<dbReference type="Gene3D" id="3.20.20.80">
    <property type="entry name" value="Glycosidases"/>
    <property type="match status" value="1"/>
</dbReference>
<feature type="chain" id="PRO_5032409588" evidence="8">
    <location>
        <begin position="24"/>
        <end position="742"/>
    </location>
</feature>
<dbReference type="InterPro" id="IPR014756">
    <property type="entry name" value="Ig_E-set"/>
</dbReference>
<dbReference type="InterPro" id="IPR006047">
    <property type="entry name" value="GH13_cat_dom"/>
</dbReference>
<dbReference type="SMART" id="SM01065">
    <property type="entry name" value="CBM_2"/>
    <property type="match status" value="1"/>
</dbReference>
<dbReference type="InterPro" id="IPR006046">
    <property type="entry name" value="Alpha_amylase"/>
</dbReference>
<organism evidence="10 11">
    <name type="scientific">Streptococcus parauberis</name>
    <dbReference type="NCBI Taxonomy" id="1348"/>
    <lineage>
        <taxon>Bacteria</taxon>
        <taxon>Bacillati</taxon>
        <taxon>Bacillota</taxon>
        <taxon>Bacilli</taxon>
        <taxon>Lactobacillales</taxon>
        <taxon>Streptococcaceae</taxon>
        <taxon>Streptococcus</taxon>
    </lineage>
</organism>
<dbReference type="GO" id="GO:0005975">
    <property type="term" value="P:carbohydrate metabolic process"/>
    <property type="evidence" value="ECO:0007669"/>
    <property type="project" value="InterPro"/>
</dbReference>
<dbReference type="AlphaFoldDB" id="A0A854WS74"/>
<evidence type="ECO:0000313" key="10">
    <source>
        <dbReference type="EMBL" id="PCH13199.1"/>
    </source>
</evidence>
<keyword evidence="5" id="KW-0106">Calcium</keyword>
<dbReference type="CDD" id="cd05467">
    <property type="entry name" value="CBM20"/>
    <property type="match status" value="1"/>
</dbReference>
<dbReference type="InterPro" id="IPR002044">
    <property type="entry name" value="CBM20"/>
</dbReference>
<evidence type="ECO:0000259" key="9">
    <source>
        <dbReference type="PROSITE" id="PS51166"/>
    </source>
</evidence>
<dbReference type="SMART" id="SM00632">
    <property type="entry name" value="Aamy_C"/>
    <property type="match status" value="1"/>
</dbReference>
<feature type="compositionally biased region" description="Basic and acidic residues" evidence="7">
    <location>
        <begin position="178"/>
        <end position="188"/>
    </location>
</feature>
<proteinExistence type="inferred from homology"/>
<protein>
    <submittedName>
        <fullName evidence="10">Cyclomaltodextrin glucanotransferase</fullName>
    </submittedName>
</protein>
<feature type="domain" description="CBM20" evidence="9">
    <location>
        <begin position="636"/>
        <end position="742"/>
    </location>
</feature>
<dbReference type="PANTHER" id="PTHR10357:SF215">
    <property type="entry name" value="ALPHA-AMYLASE 1"/>
    <property type="match status" value="1"/>
</dbReference>
<dbReference type="GO" id="GO:0016740">
    <property type="term" value="F:transferase activity"/>
    <property type="evidence" value="ECO:0007669"/>
    <property type="project" value="UniProtKB-KW"/>
</dbReference>
<evidence type="ECO:0000256" key="1">
    <source>
        <dbReference type="ARBA" id="ARBA00001913"/>
    </source>
</evidence>
<evidence type="ECO:0000256" key="3">
    <source>
        <dbReference type="ARBA" id="ARBA00022723"/>
    </source>
</evidence>
<comment type="cofactor">
    <cofactor evidence="1">
        <name>Ca(2+)</name>
        <dbReference type="ChEBI" id="CHEBI:29108"/>
    </cofactor>
</comment>
<accession>A0A854WS74</accession>
<dbReference type="RefSeq" id="WP_096633405.1">
    <property type="nucleotide sequence ID" value="NZ_NSGR01000005.1"/>
</dbReference>
<dbReference type="SUPFAM" id="SSF81296">
    <property type="entry name" value="E set domains"/>
    <property type="match status" value="1"/>
</dbReference>
<keyword evidence="3" id="KW-0479">Metal-binding</keyword>
<gene>
    <name evidence="10" type="primary">amyA</name>
    <name evidence="10" type="ORF">A9Y57_00599</name>
</gene>
<dbReference type="InterPro" id="IPR017853">
    <property type="entry name" value="GH"/>
</dbReference>
<evidence type="ECO:0000256" key="7">
    <source>
        <dbReference type="SAM" id="MobiDB-lite"/>
    </source>
</evidence>
<name>A0A854WS74_9STRE</name>
<dbReference type="GO" id="GO:0004556">
    <property type="term" value="F:alpha-amylase activity"/>
    <property type="evidence" value="ECO:0007669"/>
    <property type="project" value="InterPro"/>
</dbReference>
<dbReference type="PANTHER" id="PTHR10357">
    <property type="entry name" value="ALPHA-AMYLASE FAMILY MEMBER"/>
    <property type="match status" value="1"/>
</dbReference>
<evidence type="ECO:0000256" key="2">
    <source>
        <dbReference type="ARBA" id="ARBA00008061"/>
    </source>
</evidence>
<evidence type="ECO:0000256" key="8">
    <source>
        <dbReference type="SAM" id="SignalP"/>
    </source>
</evidence>
<feature type="region of interest" description="Disordered" evidence="7">
    <location>
        <begin position="168"/>
        <end position="188"/>
    </location>
</feature>
<dbReference type="InterPro" id="IPR013783">
    <property type="entry name" value="Ig-like_fold"/>
</dbReference>
<dbReference type="Gene3D" id="2.60.40.1180">
    <property type="entry name" value="Golgi alpha-mannosidase II"/>
    <property type="match status" value="1"/>
</dbReference>
<dbReference type="GO" id="GO:0046872">
    <property type="term" value="F:metal ion binding"/>
    <property type="evidence" value="ECO:0007669"/>
    <property type="project" value="UniProtKB-KW"/>
</dbReference>
<evidence type="ECO:0000256" key="6">
    <source>
        <dbReference type="RuleBase" id="RU003615"/>
    </source>
</evidence>
<dbReference type="InterPro" id="IPR013780">
    <property type="entry name" value="Glyco_hydro_b"/>
</dbReference>
<feature type="signal peptide" evidence="8">
    <location>
        <begin position="1"/>
        <end position="23"/>
    </location>
</feature>
<dbReference type="SUPFAM" id="SSF51011">
    <property type="entry name" value="Glycosyl hydrolase domain"/>
    <property type="match status" value="1"/>
</dbReference>
<feature type="compositionally biased region" description="Polar residues" evidence="7">
    <location>
        <begin position="168"/>
        <end position="177"/>
    </location>
</feature>
<evidence type="ECO:0000256" key="4">
    <source>
        <dbReference type="ARBA" id="ARBA00022729"/>
    </source>
</evidence>
<dbReference type="InterPro" id="IPR031319">
    <property type="entry name" value="A-amylase_C"/>
</dbReference>
<dbReference type="GO" id="GO:2001070">
    <property type="term" value="F:starch binding"/>
    <property type="evidence" value="ECO:0007669"/>
    <property type="project" value="InterPro"/>
</dbReference>
<evidence type="ECO:0000256" key="5">
    <source>
        <dbReference type="ARBA" id="ARBA00022837"/>
    </source>
</evidence>
<dbReference type="Pfam" id="PF00128">
    <property type="entry name" value="Alpha-amylase"/>
    <property type="match status" value="1"/>
</dbReference>
<dbReference type="InterPro" id="IPR013784">
    <property type="entry name" value="Carb-bd-like_fold"/>
</dbReference>
<comment type="caution">
    <text evidence="10">The sequence shown here is derived from an EMBL/GenBank/DDBJ whole genome shotgun (WGS) entry which is preliminary data.</text>
</comment>
<dbReference type="SUPFAM" id="SSF51445">
    <property type="entry name" value="(Trans)glycosidases"/>
    <property type="match status" value="1"/>
</dbReference>
<dbReference type="Pfam" id="PF01833">
    <property type="entry name" value="TIG"/>
    <property type="match status" value="1"/>
</dbReference>
<reference evidence="10 11" key="1">
    <citation type="submission" date="2016-06" db="EMBL/GenBank/DDBJ databases">
        <authorList>
            <person name="Haines A.N."/>
            <person name="Council K.R."/>
        </authorList>
    </citation>
    <scope>NUCLEOTIDE SEQUENCE [LARGE SCALE GENOMIC DNA]</scope>
    <source>
        <strain evidence="10 11">SP158-29</strain>
    </source>
</reference>
<comment type="similarity">
    <text evidence="2 6">Belongs to the glycosyl hydrolase 13 family.</text>
</comment>